<dbReference type="PANTHER" id="PTHR21047">
    <property type="entry name" value="DTDP-6-DEOXY-D-GLUCOSE-3,5 EPIMERASE"/>
    <property type="match status" value="1"/>
</dbReference>
<gene>
    <name evidence="2" type="ORF">AUJ35_00470</name>
</gene>
<dbReference type="Proteomes" id="UP000182860">
    <property type="component" value="Unassembled WGS sequence"/>
</dbReference>
<dbReference type="SUPFAM" id="SSF51182">
    <property type="entry name" value="RmlC-like cupins"/>
    <property type="match status" value="1"/>
</dbReference>
<dbReference type="EMBL" id="MNUV01000009">
    <property type="protein sequence ID" value="OIO08341.1"/>
    <property type="molecule type" value="Genomic_DNA"/>
</dbReference>
<dbReference type="PANTHER" id="PTHR21047:SF2">
    <property type="entry name" value="THYMIDINE DIPHOSPHO-4-KETO-RHAMNOSE 3,5-EPIMERASE"/>
    <property type="match status" value="1"/>
</dbReference>
<evidence type="ECO:0000256" key="1">
    <source>
        <dbReference type="PIRSR" id="PIRSR600888-3"/>
    </source>
</evidence>
<evidence type="ECO:0000313" key="3">
    <source>
        <dbReference type="Proteomes" id="UP000182860"/>
    </source>
</evidence>
<dbReference type="InterPro" id="IPR014710">
    <property type="entry name" value="RmlC-like_jellyroll"/>
</dbReference>
<comment type="caution">
    <text evidence="2">The sequence shown here is derived from an EMBL/GenBank/DDBJ whole genome shotgun (WGS) entry which is preliminary data.</text>
</comment>
<proteinExistence type="predicted"/>
<dbReference type="Gene3D" id="2.60.120.10">
    <property type="entry name" value="Jelly Rolls"/>
    <property type="match status" value="1"/>
</dbReference>
<organism evidence="2 3">
    <name type="scientific">Candidatus Falkowbacteria bacterium CG1_02_41_21</name>
    <dbReference type="NCBI Taxonomy" id="1805147"/>
    <lineage>
        <taxon>Bacteria</taxon>
        <taxon>Candidatus Falkowiibacteriota</taxon>
    </lineage>
</organism>
<dbReference type="InterPro" id="IPR000888">
    <property type="entry name" value="RmlC-like"/>
</dbReference>
<dbReference type="InterPro" id="IPR011051">
    <property type="entry name" value="RmlC_Cupin_sf"/>
</dbReference>
<dbReference type="Pfam" id="PF00908">
    <property type="entry name" value="dTDP_sugar_isom"/>
    <property type="match status" value="1"/>
</dbReference>
<sequence>MMAGVIIKNLKKFTDDRGWLAEIYRQDEDHYQPLMSYISYTKNGVVRGPHEHVAQSDLFVFAGPGDFELHLWDRRETSATAGEYFKIVAGESNPCTVIVPPGVVHGYKCISELGAWSVNLPNKLYKGDKKLAEIDEIRWEIDSASPYKIV</sequence>
<dbReference type="GO" id="GO:0000271">
    <property type="term" value="P:polysaccharide biosynthetic process"/>
    <property type="evidence" value="ECO:0007669"/>
    <property type="project" value="TreeGrafter"/>
</dbReference>
<reference evidence="2 3" key="1">
    <citation type="journal article" date="2016" name="Environ. Microbiol.">
        <title>Genomic resolution of a cold subsurface aquifer community provides metabolic insights for novel microbes adapted to high CO concentrations.</title>
        <authorList>
            <person name="Probst A.J."/>
            <person name="Castelle C.J."/>
            <person name="Singh A."/>
            <person name="Brown C.T."/>
            <person name="Anantharaman K."/>
            <person name="Sharon I."/>
            <person name="Hug L.A."/>
            <person name="Burstein D."/>
            <person name="Emerson J.B."/>
            <person name="Thomas B.C."/>
            <person name="Banfield J.F."/>
        </authorList>
    </citation>
    <scope>NUCLEOTIDE SEQUENCE [LARGE SCALE GENOMIC DNA]</scope>
    <source>
        <strain evidence="2">CG1_02_41_21</strain>
    </source>
</reference>
<accession>A0A1J4TC04</accession>
<dbReference type="AlphaFoldDB" id="A0A1J4TC04"/>
<dbReference type="GO" id="GO:0019305">
    <property type="term" value="P:dTDP-rhamnose biosynthetic process"/>
    <property type="evidence" value="ECO:0007669"/>
    <property type="project" value="TreeGrafter"/>
</dbReference>
<dbReference type="GO" id="GO:0005829">
    <property type="term" value="C:cytosol"/>
    <property type="evidence" value="ECO:0007669"/>
    <property type="project" value="TreeGrafter"/>
</dbReference>
<feature type="site" description="Participates in a stacking interaction with the thymidine ring of dTDP-4-oxo-6-deoxyglucose" evidence="1">
    <location>
        <position position="125"/>
    </location>
</feature>
<name>A0A1J4TC04_9BACT</name>
<evidence type="ECO:0008006" key="4">
    <source>
        <dbReference type="Google" id="ProtNLM"/>
    </source>
</evidence>
<dbReference type="GO" id="GO:0008830">
    <property type="term" value="F:dTDP-4-dehydrorhamnose 3,5-epimerase activity"/>
    <property type="evidence" value="ECO:0007669"/>
    <property type="project" value="InterPro"/>
</dbReference>
<protein>
    <recommendedName>
        <fullName evidence="4">dTDP-4-dehydrorhamnose 3,5-epimerase</fullName>
    </recommendedName>
</protein>
<evidence type="ECO:0000313" key="2">
    <source>
        <dbReference type="EMBL" id="OIO08341.1"/>
    </source>
</evidence>